<protein>
    <submittedName>
        <fullName evidence="3">D-alanyl-D-alanine carboxypeptidase</fullName>
    </submittedName>
</protein>
<dbReference type="PANTHER" id="PTHR30023">
    <property type="entry name" value="D-ALANYL-D-ALANINE CARBOXYPEPTIDASE"/>
    <property type="match status" value="1"/>
</dbReference>
<keyword evidence="3" id="KW-0645">Protease</keyword>
<dbReference type="NCBIfam" id="TIGR00666">
    <property type="entry name" value="PBP4"/>
    <property type="match status" value="1"/>
</dbReference>
<dbReference type="AlphaFoldDB" id="A0A917LUE9"/>
<reference evidence="3" key="2">
    <citation type="submission" date="2020-09" db="EMBL/GenBank/DDBJ databases">
        <authorList>
            <person name="Sun Q."/>
            <person name="Zhou Y."/>
        </authorList>
    </citation>
    <scope>NUCLEOTIDE SEQUENCE</scope>
    <source>
        <strain evidence="3">CGMCC 1.15425</strain>
    </source>
</reference>
<dbReference type="InterPro" id="IPR000667">
    <property type="entry name" value="Peptidase_S13"/>
</dbReference>
<keyword evidence="2" id="KW-0378">Hydrolase</keyword>
<dbReference type="EMBL" id="BMIY01000005">
    <property type="protein sequence ID" value="GGG57593.1"/>
    <property type="molecule type" value="Genomic_DNA"/>
</dbReference>
<dbReference type="Gene3D" id="3.40.710.10">
    <property type="entry name" value="DD-peptidase/beta-lactamase superfamily"/>
    <property type="match status" value="1"/>
</dbReference>
<evidence type="ECO:0000313" key="3">
    <source>
        <dbReference type="EMBL" id="GGG57593.1"/>
    </source>
</evidence>
<dbReference type="Proteomes" id="UP000627715">
    <property type="component" value="Unassembled WGS sequence"/>
</dbReference>
<evidence type="ECO:0000313" key="4">
    <source>
        <dbReference type="Proteomes" id="UP000627715"/>
    </source>
</evidence>
<evidence type="ECO:0000256" key="1">
    <source>
        <dbReference type="ARBA" id="ARBA00006096"/>
    </source>
</evidence>
<dbReference type="InterPro" id="IPR012338">
    <property type="entry name" value="Beta-lactam/transpept-like"/>
</dbReference>
<sequence length="510" mass="55619">MTDRGDTHGPTRLSGLLITTVLTMTAASFSQAQNTLPENEERSVANEITIDERSALPGRVSFVLEGYDIPEGSYSIVVENLTRPATAVRINADTAMQPASTIKTLTTLAALNHLGPDYHWPTETYALGTVDDQGILNGDLLIRGQGDPFLVEEQLRNLLKSLMQQGIRHINGNLILDTSAFDSSLWQGEAMDGQTGRAYNVLPHPLLMNFQVNNFLFRPSTGENAVEILTDPPLSNLIIENKLTLRQSACNGFQRGIRADVFPEQNRIRFSGAFPDRCQQYRMTRATMTANDYAYGLIKLLWQQLGGTLSGEVIEDTNGTHLASQPDLTPASVHWSPPLSEIIRSINKYSNNVMTRQLLLTMGRNEGDSGVTLGAGQQAIYEFLAERGIPHSSLILDNGSGLSRQTRISASDLAAALHFAWHSPYMPEFLASLPLSGMDGTMSSRLNDATARGRMHVKTGSLDDVAGVAGYVYSESGDSYAVVVLLNHADADRGLGQELADAVLAWTVRQ</sequence>
<dbReference type="RefSeq" id="WP_082866775.1">
    <property type="nucleotide sequence ID" value="NZ_BMIY01000005.1"/>
</dbReference>
<dbReference type="PANTHER" id="PTHR30023:SF0">
    <property type="entry name" value="PENICILLIN-SENSITIVE CARBOXYPEPTIDASE A"/>
    <property type="match status" value="1"/>
</dbReference>
<name>A0A917LUE9_9GAMM</name>
<gene>
    <name evidence="3" type="ORF">GCM10011403_13590</name>
</gene>
<dbReference type="GO" id="GO:0004185">
    <property type="term" value="F:serine-type carboxypeptidase activity"/>
    <property type="evidence" value="ECO:0007669"/>
    <property type="project" value="InterPro"/>
</dbReference>
<dbReference type="Pfam" id="PF02113">
    <property type="entry name" value="Peptidase_S13"/>
    <property type="match status" value="1"/>
</dbReference>
<reference evidence="3" key="1">
    <citation type="journal article" date="2014" name="Int. J. Syst. Evol. Microbiol.">
        <title>Complete genome sequence of Corynebacterium casei LMG S-19264T (=DSM 44701T), isolated from a smear-ripened cheese.</title>
        <authorList>
            <consortium name="US DOE Joint Genome Institute (JGI-PGF)"/>
            <person name="Walter F."/>
            <person name="Albersmeier A."/>
            <person name="Kalinowski J."/>
            <person name="Ruckert C."/>
        </authorList>
    </citation>
    <scope>NUCLEOTIDE SEQUENCE</scope>
    <source>
        <strain evidence="3">CGMCC 1.15425</strain>
    </source>
</reference>
<evidence type="ECO:0000256" key="2">
    <source>
        <dbReference type="ARBA" id="ARBA00022801"/>
    </source>
</evidence>
<dbReference type="GO" id="GO:0006508">
    <property type="term" value="P:proteolysis"/>
    <property type="evidence" value="ECO:0007669"/>
    <property type="project" value="InterPro"/>
</dbReference>
<comment type="similarity">
    <text evidence="1">Belongs to the peptidase S13 family.</text>
</comment>
<comment type="caution">
    <text evidence="3">The sequence shown here is derived from an EMBL/GenBank/DDBJ whole genome shotgun (WGS) entry which is preliminary data.</text>
</comment>
<proteinExistence type="inferred from homology"/>
<keyword evidence="4" id="KW-1185">Reference proteome</keyword>
<organism evidence="3 4">
    <name type="scientific">Pseudohongiella nitratireducens</name>
    <dbReference type="NCBI Taxonomy" id="1768907"/>
    <lineage>
        <taxon>Bacteria</taxon>
        <taxon>Pseudomonadati</taxon>
        <taxon>Pseudomonadota</taxon>
        <taxon>Gammaproteobacteria</taxon>
        <taxon>Pseudomonadales</taxon>
        <taxon>Pseudohongiellaceae</taxon>
        <taxon>Pseudohongiella</taxon>
    </lineage>
</organism>
<dbReference type="OrthoDB" id="9802627at2"/>
<keyword evidence="3" id="KW-0121">Carboxypeptidase</keyword>
<dbReference type="Gene3D" id="3.50.80.20">
    <property type="entry name" value="D-Ala-D-Ala carboxypeptidase C, peptidase S13"/>
    <property type="match status" value="1"/>
</dbReference>
<accession>A0A917LUE9</accession>
<dbReference type="GO" id="GO:0000270">
    <property type="term" value="P:peptidoglycan metabolic process"/>
    <property type="evidence" value="ECO:0007669"/>
    <property type="project" value="TreeGrafter"/>
</dbReference>
<dbReference type="SUPFAM" id="SSF56601">
    <property type="entry name" value="beta-lactamase/transpeptidase-like"/>
    <property type="match status" value="1"/>
</dbReference>
<dbReference type="PRINTS" id="PR00922">
    <property type="entry name" value="DADACBPTASE3"/>
</dbReference>